<dbReference type="Proteomes" id="UP000078252">
    <property type="component" value="Unassembled WGS sequence"/>
</dbReference>
<protein>
    <submittedName>
        <fullName evidence="2">Uncharacterized protein</fullName>
    </submittedName>
</protein>
<evidence type="ECO:0000313" key="2">
    <source>
        <dbReference type="EMBL" id="KTR02140.1"/>
    </source>
</evidence>
<dbReference type="PATRIC" id="fig|33881.3.peg.389"/>
<reference evidence="2 3" key="1">
    <citation type="journal article" date="2016" name="Front. Microbiol.">
        <title>Genomic Resource of Rice Seed Associated Bacteria.</title>
        <authorList>
            <person name="Midha S."/>
            <person name="Bansal K."/>
            <person name="Sharma S."/>
            <person name="Kumar N."/>
            <person name="Patil P.P."/>
            <person name="Chaudhry V."/>
            <person name="Patil P.B."/>
        </authorList>
    </citation>
    <scope>NUCLEOTIDE SEQUENCE [LARGE SCALE GENOMIC DNA]</scope>
    <source>
        <strain evidence="2 3">NS184</strain>
    </source>
</reference>
<dbReference type="AlphaFoldDB" id="A0A175REB6"/>
<accession>A0A175REB6</accession>
<dbReference type="EMBL" id="LDQC01000135">
    <property type="protein sequence ID" value="KTR02140.1"/>
    <property type="molecule type" value="Genomic_DNA"/>
</dbReference>
<dbReference type="RefSeq" id="WP_058727173.1">
    <property type="nucleotide sequence ID" value="NZ_LDQC01000135.1"/>
</dbReference>
<comment type="caution">
    <text evidence="2">The sequence shown here is derived from an EMBL/GenBank/DDBJ whole genome shotgun (WGS) entry which is preliminary data.</text>
</comment>
<dbReference type="OrthoDB" id="5023762at2"/>
<proteinExistence type="predicted"/>
<gene>
    <name evidence="2" type="ORF">NS184_16595</name>
</gene>
<feature type="region of interest" description="Disordered" evidence="1">
    <location>
        <begin position="29"/>
        <end position="56"/>
    </location>
</feature>
<sequence length="105" mass="12195">MTDDAWANFIASIDPVALEQERMRVHGNLDHERPGSRQDHEMRQAHNWLKQQRRDREPLEADGIEARVHRLQLADADRTINAHITEHDRQLEADIAAYRARKAAA</sequence>
<evidence type="ECO:0000256" key="1">
    <source>
        <dbReference type="SAM" id="MobiDB-lite"/>
    </source>
</evidence>
<organism evidence="2 3">
    <name type="scientific">Curtobacterium luteum</name>
    <dbReference type="NCBI Taxonomy" id="33881"/>
    <lineage>
        <taxon>Bacteria</taxon>
        <taxon>Bacillati</taxon>
        <taxon>Actinomycetota</taxon>
        <taxon>Actinomycetes</taxon>
        <taxon>Micrococcales</taxon>
        <taxon>Microbacteriaceae</taxon>
        <taxon>Curtobacterium</taxon>
    </lineage>
</organism>
<name>A0A175REB6_9MICO</name>
<evidence type="ECO:0000313" key="3">
    <source>
        <dbReference type="Proteomes" id="UP000078252"/>
    </source>
</evidence>
<feature type="compositionally biased region" description="Basic and acidic residues" evidence="1">
    <location>
        <begin position="29"/>
        <end position="44"/>
    </location>
</feature>